<dbReference type="NCBIfam" id="NF003589">
    <property type="entry name" value="PRK05254.1-2"/>
    <property type="match status" value="1"/>
</dbReference>
<keyword evidence="8 9" id="KW-0234">DNA repair</keyword>
<dbReference type="NCBIfam" id="NF003588">
    <property type="entry name" value="PRK05254.1-1"/>
    <property type="match status" value="1"/>
</dbReference>
<evidence type="ECO:0000256" key="3">
    <source>
        <dbReference type="ARBA" id="ARBA00008184"/>
    </source>
</evidence>
<accession>A0A2N0ZDQ4</accession>
<evidence type="ECO:0000256" key="2">
    <source>
        <dbReference type="ARBA" id="ARBA00002631"/>
    </source>
</evidence>
<evidence type="ECO:0000256" key="1">
    <source>
        <dbReference type="ARBA" id="ARBA00001400"/>
    </source>
</evidence>
<evidence type="ECO:0000259" key="10">
    <source>
        <dbReference type="SMART" id="SM00986"/>
    </source>
</evidence>
<keyword evidence="7 9" id="KW-0378">Hydrolase</keyword>
<feature type="active site" description="Proton acceptor" evidence="9">
    <location>
        <position position="61"/>
    </location>
</feature>
<evidence type="ECO:0000256" key="6">
    <source>
        <dbReference type="ARBA" id="ARBA00022763"/>
    </source>
</evidence>
<dbReference type="Gene3D" id="3.40.470.10">
    <property type="entry name" value="Uracil-DNA glycosylase-like domain"/>
    <property type="match status" value="1"/>
</dbReference>
<dbReference type="PANTHER" id="PTHR11264:SF0">
    <property type="entry name" value="URACIL-DNA GLYCOSYLASE"/>
    <property type="match status" value="1"/>
</dbReference>
<dbReference type="GO" id="GO:0005737">
    <property type="term" value="C:cytoplasm"/>
    <property type="evidence" value="ECO:0007669"/>
    <property type="project" value="UniProtKB-SubCell"/>
</dbReference>
<comment type="subcellular location">
    <subcellularLocation>
        <location evidence="9">Cytoplasm</location>
    </subcellularLocation>
</comment>
<dbReference type="NCBIfam" id="NF003591">
    <property type="entry name" value="PRK05254.1-4"/>
    <property type="match status" value="1"/>
</dbReference>
<dbReference type="SUPFAM" id="SSF52141">
    <property type="entry name" value="Uracil-DNA glycosylase-like"/>
    <property type="match status" value="1"/>
</dbReference>
<organism evidence="11 12">
    <name type="scientific">Cytobacillus horneckiae</name>
    <dbReference type="NCBI Taxonomy" id="549687"/>
    <lineage>
        <taxon>Bacteria</taxon>
        <taxon>Bacillati</taxon>
        <taxon>Bacillota</taxon>
        <taxon>Bacilli</taxon>
        <taxon>Bacillales</taxon>
        <taxon>Bacillaceae</taxon>
        <taxon>Cytobacillus</taxon>
    </lineage>
</organism>
<dbReference type="GO" id="GO:0097510">
    <property type="term" value="P:base-excision repair, AP site formation via deaminated base removal"/>
    <property type="evidence" value="ECO:0007669"/>
    <property type="project" value="TreeGrafter"/>
</dbReference>
<dbReference type="EC" id="3.2.2.27" evidence="4 9"/>
<evidence type="ECO:0000256" key="8">
    <source>
        <dbReference type="ARBA" id="ARBA00023204"/>
    </source>
</evidence>
<keyword evidence="12" id="KW-1185">Reference proteome</keyword>
<dbReference type="Pfam" id="PF03167">
    <property type="entry name" value="UDG"/>
    <property type="match status" value="1"/>
</dbReference>
<evidence type="ECO:0000313" key="11">
    <source>
        <dbReference type="EMBL" id="PKG27636.1"/>
    </source>
</evidence>
<dbReference type="RefSeq" id="WP_066189028.1">
    <property type="nucleotide sequence ID" value="NZ_JAFDQP010000001.1"/>
</dbReference>
<sequence length="221" mass="25597">MKPDWQQLLSTEMEKNYFLHLKEFLKSEYENETVYPQKEDIFTAFKYTGYNETKVAILGQDPYHGPGQAHGLSFSVQPGVKIPPSLRNIYKELEADLHYPIPNHGSLLKWAKQGVLLLNTVLTVREGAAHSHRSHGWERFTNEVIRLLNEREEPVIFVLWGKPAQEKIKLINTDRHPIIMSAHPSPLSARRGFFDSRPFSQINRLLEKNGEDPIDWKIDNV</sequence>
<comment type="similarity">
    <text evidence="3 9">Belongs to the uracil-DNA glycosylase (UDG) superfamily. UNG family.</text>
</comment>
<evidence type="ECO:0000256" key="7">
    <source>
        <dbReference type="ARBA" id="ARBA00022801"/>
    </source>
</evidence>
<keyword evidence="6 9" id="KW-0227">DNA damage</keyword>
<dbReference type="SMART" id="SM00987">
    <property type="entry name" value="UreE_C"/>
    <property type="match status" value="1"/>
</dbReference>
<dbReference type="SMART" id="SM00986">
    <property type="entry name" value="UDG"/>
    <property type="match status" value="1"/>
</dbReference>
<proteinExistence type="inferred from homology"/>
<comment type="function">
    <text evidence="2 9">Excises uracil residues from the DNA which can arise as a result of misincorporation of dUMP residues by DNA polymerase or due to deamination of cytosine.</text>
</comment>
<evidence type="ECO:0000313" key="12">
    <source>
        <dbReference type="Proteomes" id="UP000233343"/>
    </source>
</evidence>
<dbReference type="Proteomes" id="UP000233343">
    <property type="component" value="Unassembled WGS sequence"/>
</dbReference>
<evidence type="ECO:0000256" key="4">
    <source>
        <dbReference type="ARBA" id="ARBA00012030"/>
    </source>
</evidence>
<dbReference type="CDD" id="cd10027">
    <property type="entry name" value="UDG-F1-like"/>
    <property type="match status" value="1"/>
</dbReference>
<gene>
    <name evidence="9" type="primary">ung</name>
    <name evidence="11" type="ORF">CWS20_18095</name>
</gene>
<dbReference type="GO" id="GO:0004844">
    <property type="term" value="F:uracil DNA N-glycosylase activity"/>
    <property type="evidence" value="ECO:0007669"/>
    <property type="project" value="UniProtKB-UniRule"/>
</dbReference>
<dbReference type="AlphaFoldDB" id="A0A2N0ZDQ4"/>
<evidence type="ECO:0000256" key="9">
    <source>
        <dbReference type="HAMAP-Rule" id="MF_00148"/>
    </source>
</evidence>
<dbReference type="InterPro" id="IPR002043">
    <property type="entry name" value="UDG_fam1"/>
</dbReference>
<dbReference type="NCBIfam" id="NF003592">
    <property type="entry name" value="PRK05254.1-5"/>
    <property type="match status" value="1"/>
</dbReference>
<comment type="caution">
    <text evidence="11">The sequence shown here is derived from an EMBL/GenBank/DDBJ whole genome shotgun (WGS) entry which is preliminary data.</text>
</comment>
<protein>
    <recommendedName>
        <fullName evidence="5 9">Uracil-DNA glycosylase</fullName>
        <shortName evidence="9">UDG</shortName>
        <ecNumber evidence="4 9">3.2.2.27</ecNumber>
    </recommendedName>
</protein>
<dbReference type="NCBIfam" id="TIGR00628">
    <property type="entry name" value="ung"/>
    <property type="match status" value="1"/>
</dbReference>
<reference evidence="11 12" key="1">
    <citation type="journal article" date="2010" name="Int. J. Syst. Evol. Microbiol.">
        <title>Bacillus horneckiae sp. nov., isolated from a spacecraft-assembly clean room.</title>
        <authorList>
            <person name="Vaishampayan P."/>
            <person name="Probst A."/>
            <person name="Krishnamurthi S."/>
            <person name="Ghosh S."/>
            <person name="Osman S."/>
            <person name="McDowall A."/>
            <person name="Ruckmani A."/>
            <person name="Mayilraj S."/>
            <person name="Venkateswaran K."/>
        </authorList>
    </citation>
    <scope>NUCLEOTIDE SEQUENCE [LARGE SCALE GENOMIC DNA]</scope>
    <source>
        <strain evidence="12">1PO1SC</strain>
    </source>
</reference>
<keyword evidence="9" id="KW-0963">Cytoplasm</keyword>
<dbReference type="HAMAP" id="MF_00148">
    <property type="entry name" value="UDG"/>
    <property type="match status" value="1"/>
</dbReference>
<dbReference type="InterPro" id="IPR005122">
    <property type="entry name" value="Uracil-DNA_glycosylase-like"/>
</dbReference>
<evidence type="ECO:0000256" key="5">
    <source>
        <dbReference type="ARBA" id="ARBA00018429"/>
    </source>
</evidence>
<dbReference type="PANTHER" id="PTHR11264">
    <property type="entry name" value="URACIL-DNA GLYCOSYLASE"/>
    <property type="match status" value="1"/>
</dbReference>
<feature type="domain" description="Uracil-DNA glycosylase-like" evidence="10">
    <location>
        <begin position="46"/>
        <end position="206"/>
    </location>
</feature>
<dbReference type="EMBL" id="PISD01000040">
    <property type="protein sequence ID" value="PKG27636.1"/>
    <property type="molecule type" value="Genomic_DNA"/>
</dbReference>
<dbReference type="FunFam" id="3.40.470.10:FF:000001">
    <property type="entry name" value="Uracil-DNA glycosylase"/>
    <property type="match status" value="1"/>
</dbReference>
<dbReference type="InterPro" id="IPR036895">
    <property type="entry name" value="Uracil-DNA_glycosylase-like_sf"/>
</dbReference>
<name>A0A2N0ZDQ4_9BACI</name>
<comment type="catalytic activity">
    <reaction evidence="1 9">
        <text>Hydrolyzes single-stranded DNA or mismatched double-stranded DNA and polynucleotides, releasing free uracil.</text>
        <dbReference type="EC" id="3.2.2.27"/>
    </reaction>
</comment>